<dbReference type="Proteomes" id="UP000006251">
    <property type="component" value="Unassembled WGS sequence"/>
</dbReference>
<dbReference type="Gene3D" id="1.10.357.10">
    <property type="entry name" value="Tetracycline Repressor, domain 2"/>
    <property type="match status" value="1"/>
</dbReference>
<evidence type="ECO:0000313" key="2">
    <source>
        <dbReference type="Proteomes" id="UP000006251"/>
    </source>
</evidence>
<dbReference type="OrthoDB" id="8478851at2"/>
<protein>
    <submittedName>
        <fullName evidence="1">Uncharacterized protein</fullName>
    </submittedName>
</protein>
<sequence length="122" mass="13775">MQLLSLSEQDNPEKKLSALTLHILTDIESSDCAVIFKELWAISERNSAVKKAVDEYYQKLYAMLFEALKKAAPKNCEEQQLDNAVVILLPFIEGYCITSSNLKMSTKKQSEQLGVVLYNLLS</sequence>
<keyword evidence="2" id="KW-1185">Reference proteome</keyword>
<accession>K6ZWS1</accession>
<dbReference type="AlphaFoldDB" id="K6ZWS1"/>
<dbReference type="RefSeq" id="WP_006009566.1">
    <property type="nucleotide sequence ID" value="NZ_BAEQ01000016.1"/>
</dbReference>
<dbReference type="EMBL" id="BAEQ01000016">
    <property type="protein sequence ID" value="GAC27780.1"/>
    <property type="molecule type" value="Genomic_DNA"/>
</dbReference>
<organism evidence="1 2">
    <name type="scientific">Brumicola pallidula DSM 14239 = ACAM 615</name>
    <dbReference type="NCBI Taxonomy" id="1121922"/>
    <lineage>
        <taxon>Bacteria</taxon>
        <taxon>Pseudomonadati</taxon>
        <taxon>Pseudomonadota</taxon>
        <taxon>Gammaproteobacteria</taxon>
        <taxon>Alteromonadales</taxon>
        <taxon>Alteromonadaceae</taxon>
        <taxon>Brumicola</taxon>
    </lineage>
</organism>
<proteinExistence type="predicted"/>
<comment type="caution">
    <text evidence="1">The sequence shown here is derived from an EMBL/GenBank/DDBJ whole genome shotgun (WGS) entry which is preliminary data.</text>
</comment>
<gene>
    <name evidence="1" type="ORF">GPAL_0900</name>
</gene>
<dbReference type="STRING" id="1121922.GCA_000428905_01425"/>
<evidence type="ECO:0000313" key="1">
    <source>
        <dbReference type="EMBL" id="GAC27780.1"/>
    </source>
</evidence>
<reference evidence="2" key="1">
    <citation type="journal article" date="2014" name="Environ. Microbiol.">
        <title>Comparative genomics of the marine bacterial genus Glaciecola reveals the high degree of genomic diversity and genomic characteristic for cold adaptation.</title>
        <authorList>
            <person name="Qin Q.L."/>
            <person name="Xie B.B."/>
            <person name="Yu Y."/>
            <person name="Shu Y.L."/>
            <person name="Rong J.C."/>
            <person name="Zhang Y.J."/>
            <person name="Zhao D.L."/>
            <person name="Chen X.L."/>
            <person name="Zhang X.Y."/>
            <person name="Chen B."/>
            <person name="Zhou B.C."/>
            <person name="Zhang Y.Z."/>
        </authorList>
    </citation>
    <scope>NUCLEOTIDE SEQUENCE [LARGE SCALE GENOMIC DNA]</scope>
    <source>
        <strain evidence="2">ACAM 615</strain>
    </source>
</reference>
<name>K6ZWS1_9ALTE</name>